<dbReference type="Pfam" id="PF05485">
    <property type="entry name" value="THAP"/>
    <property type="match status" value="1"/>
</dbReference>
<evidence type="ECO:0000256" key="6">
    <source>
        <dbReference type="ARBA" id="ARBA00023015"/>
    </source>
</evidence>
<name>A0A7D9J372_PARCT</name>
<keyword evidence="10" id="KW-0539">Nucleus</keyword>
<dbReference type="OrthoDB" id="5971057at2759"/>
<keyword evidence="3" id="KW-0479">Metal-binding</keyword>
<organism evidence="12 13">
    <name type="scientific">Paramuricea clavata</name>
    <name type="common">Red gorgonian</name>
    <name type="synonym">Violescent sea-whip</name>
    <dbReference type="NCBI Taxonomy" id="317549"/>
    <lineage>
        <taxon>Eukaryota</taxon>
        <taxon>Metazoa</taxon>
        <taxon>Cnidaria</taxon>
        <taxon>Anthozoa</taxon>
        <taxon>Octocorallia</taxon>
        <taxon>Malacalcyonacea</taxon>
        <taxon>Plexauridae</taxon>
        <taxon>Paramuricea</taxon>
    </lineage>
</organism>
<dbReference type="AlphaFoldDB" id="A0A7D9J372"/>
<dbReference type="GO" id="GO:0043565">
    <property type="term" value="F:sequence-specific DNA binding"/>
    <property type="evidence" value="ECO:0007669"/>
    <property type="project" value="InterPro"/>
</dbReference>
<dbReference type="InterPro" id="IPR038441">
    <property type="entry name" value="THAP_Znf_sf"/>
</dbReference>
<evidence type="ECO:0000256" key="11">
    <source>
        <dbReference type="ARBA" id="ARBA00023306"/>
    </source>
</evidence>
<keyword evidence="8" id="KW-0238">DNA-binding</keyword>
<sequence>MSAIRRKYASNLVFLLVKREYKMEDIPCTSKDADQATQYAHAEKRTQHGKQLYGGKNCCVPQCTNNNLRNPELSFYKIPKDSTLKKKWEKLLQTKGLLNIGPHYRVCSVHFSGGKKTYTTNVPTIFVPKITRTPRKKPNRQQIVLEVTTSDM</sequence>
<evidence type="ECO:0000256" key="4">
    <source>
        <dbReference type="ARBA" id="ARBA00022771"/>
    </source>
</evidence>
<dbReference type="PROSITE" id="PS50950">
    <property type="entry name" value="ZF_THAP"/>
    <property type="match status" value="1"/>
</dbReference>
<evidence type="ECO:0000256" key="9">
    <source>
        <dbReference type="ARBA" id="ARBA00023163"/>
    </source>
</evidence>
<dbReference type="PANTHER" id="PTHR46600:SF1">
    <property type="entry name" value="THAP DOMAIN-CONTAINING PROTEIN 1"/>
    <property type="match status" value="1"/>
</dbReference>
<dbReference type="InterPro" id="IPR026516">
    <property type="entry name" value="THAP1/10"/>
</dbReference>
<evidence type="ECO:0000256" key="2">
    <source>
        <dbReference type="ARBA" id="ARBA00006177"/>
    </source>
</evidence>
<keyword evidence="13" id="KW-1185">Reference proteome</keyword>
<dbReference type="Gene3D" id="6.20.210.20">
    <property type="entry name" value="THAP domain"/>
    <property type="match status" value="1"/>
</dbReference>
<comment type="similarity">
    <text evidence="2">Belongs to the THAP1 family.</text>
</comment>
<dbReference type="PANTHER" id="PTHR46600">
    <property type="entry name" value="THAP DOMAIN-CONTAINING"/>
    <property type="match status" value="1"/>
</dbReference>
<comment type="subcellular location">
    <subcellularLocation>
        <location evidence="1">Nucleus</location>
        <location evidence="1">Nucleoplasm</location>
    </subcellularLocation>
</comment>
<keyword evidence="11" id="KW-0131">Cell cycle</keyword>
<dbReference type="GO" id="GO:0005654">
    <property type="term" value="C:nucleoplasm"/>
    <property type="evidence" value="ECO:0007669"/>
    <property type="project" value="UniProtKB-SubCell"/>
</dbReference>
<keyword evidence="9" id="KW-0804">Transcription</keyword>
<dbReference type="Proteomes" id="UP001152795">
    <property type="component" value="Unassembled WGS sequence"/>
</dbReference>
<dbReference type="InterPro" id="IPR006612">
    <property type="entry name" value="THAP_Znf"/>
</dbReference>
<comment type="caution">
    <text evidence="12">The sequence shown here is derived from an EMBL/GenBank/DDBJ whole genome shotgun (WGS) entry which is preliminary data.</text>
</comment>
<dbReference type="EMBL" id="CACRXK020011198">
    <property type="protein sequence ID" value="CAB4020943.1"/>
    <property type="molecule type" value="Genomic_DNA"/>
</dbReference>
<protein>
    <submittedName>
        <fullName evidence="12">THAP domain-containing 11</fullName>
    </submittedName>
</protein>
<evidence type="ECO:0000256" key="7">
    <source>
        <dbReference type="ARBA" id="ARBA00023054"/>
    </source>
</evidence>
<dbReference type="GO" id="GO:0008270">
    <property type="term" value="F:zinc ion binding"/>
    <property type="evidence" value="ECO:0007669"/>
    <property type="project" value="UniProtKB-KW"/>
</dbReference>
<proteinExistence type="inferred from homology"/>
<evidence type="ECO:0000256" key="3">
    <source>
        <dbReference type="ARBA" id="ARBA00022723"/>
    </source>
</evidence>
<evidence type="ECO:0000256" key="5">
    <source>
        <dbReference type="ARBA" id="ARBA00022833"/>
    </source>
</evidence>
<evidence type="ECO:0000256" key="10">
    <source>
        <dbReference type="ARBA" id="ARBA00023242"/>
    </source>
</evidence>
<keyword evidence="6" id="KW-0805">Transcription regulation</keyword>
<accession>A0A7D9J372</accession>
<dbReference type="SUPFAM" id="SSF57716">
    <property type="entry name" value="Glucocorticoid receptor-like (DNA-binding domain)"/>
    <property type="match status" value="1"/>
</dbReference>
<evidence type="ECO:0000256" key="1">
    <source>
        <dbReference type="ARBA" id="ARBA00004642"/>
    </source>
</evidence>
<gene>
    <name evidence="12" type="ORF">PACLA_8A034834</name>
</gene>
<evidence type="ECO:0000313" key="13">
    <source>
        <dbReference type="Proteomes" id="UP001152795"/>
    </source>
</evidence>
<dbReference type="SMART" id="SM00980">
    <property type="entry name" value="THAP"/>
    <property type="match status" value="1"/>
</dbReference>
<reference evidence="12" key="1">
    <citation type="submission" date="2020-04" db="EMBL/GenBank/DDBJ databases">
        <authorList>
            <person name="Alioto T."/>
            <person name="Alioto T."/>
            <person name="Gomez Garrido J."/>
        </authorList>
    </citation>
    <scope>NUCLEOTIDE SEQUENCE</scope>
    <source>
        <strain evidence="12">A484AB</strain>
    </source>
</reference>
<evidence type="ECO:0000313" key="12">
    <source>
        <dbReference type="EMBL" id="CAB4020943.1"/>
    </source>
</evidence>
<keyword evidence="5" id="KW-0862">Zinc</keyword>
<evidence type="ECO:0000256" key="8">
    <source>
        <dbReference type="ARBA" id="ARBA00023125"/>
    </source>
</evidence>
<keyword evidence="4" id="KW-0863">Zinc-finger</keyword>
<keyword evidence="7" id="KW-0175">Coiled coil</keyword>